<dbReference type="InterPro" id="IPR032675">
    <property type="entry name" value="LRR_dom_sf"/>
</dbReference>
<dbReference type="SUPFAM" id="SSF52047">
    <property type="entry name" value="RNI-like"/>
    <property type="match status" value="1"/>
</dbReference>
<sequence>MDIVREIFKYFSTALFIPIPDSNHEDRDDMKPFPWYLGQICSLWRTTFFSMYSEFWSTITINAHHRYPHSVWEKAVSVAKEFLERTEGRPFSFSTMMNIPLLRSIKHRIPQLRSLGVNIELGMPRDFPLIFEDVPALTHLSLGHLGNWRMDWSLLTELELGREFNVGQLLRVLSQTTNLVQLGFNRLIINPEQLGKNNFEPVTLPRLRTLEISGHAILQFLTTPALQGLYVHNSREEPMDKVCASFFTRSSCRLQRYGIGAVQLWPCDFANILPYMPDLKVLSVCDPAILRMPEFMKAMTCRTGEQPLMPQLRVLRISFDDVDGFKKMLESRSSDRFLHSVQELKVIITWRKFMWTYRDQFDEFRHSNVQSRQAENDFSYAMPTQFRWLRDDLDC</sequence>
<reference evidence="1 2" key="1">
    <citation type="submission" date="2014-04" db="EMBL/GenBank/DDBJ databases">
        <title>Evolutionary Origins and Diversification of the Mycorrhizal Mutualists.</title>
        <authorList>
            <consortium name="DOE Joint Genome Institute"/>
            <consortium name="Mycorrhizal Genomics Consortium"/>
            <person name="Kohler A."/>
            <person name="Kuo A."/>
            <person name="Nagy L.G."/>
            <person name="Floudas D."/>
            <person name="Copeland A."/>
            <person name="Barry K.W."/>
            <person name="Cichocki N."/>
            <person name="Veneault-Fourrey C."/>
            <person name="LaButti K."/>
            <person name="Lindquist E.A."/>
            <person name="Lipzen A."/>
            <person name="Lundell T."/>
            <person name="Morin E."/>
            <person name="Murat C."/>
            <person name="Riley R."/>
            <person name="Ohm R."/>
            <person name="Sun H."/>
            <person name="Tunlid A."/>
            <person name="Henrissat B."/>
            <person name="Grigoriev I.V."/>
            <person name="Hibbett D.S."/>
            <person name="Martin F."/>
        </authorList>
    </citation>
    <scope>NUCLEOTIDE SEQUENCE [LARGE SCALE GENOMIC DNA]</scope>
    <source>
        <strain evidence="1 2">Koide BX008</strain>
    </source>
</reference>
<dbReference type="Gene3D" id="3.80.10.10">
    <property type="entry name" value="Ribonuclease Inhibitor"/>
    <property type="match status" value="1"/>
</dbReference>
<protein>
    <recommendedName>
        <fullName evidence="3">F-box domain-containing protein</fullName>
    </recommendedName>
</protein>
<dbReference type="HOGENOM" id="CLU_052988_0_0_1"/>
<proteinExistence type="predicted"/>
<evidence type="ECO:0008006" key="3">
    <source>
        <dbReference type="Google" id="ProtNLM"/>
    </source>
</evidence>
<dbReference type="AlphaFoldDB" id="A0A0C2SNK8"/>
<gene>
    <name evidence="1" type="ORF">M378DRAFT_162656</name>
</gene>
<dbReference type="EMBL" id="KN818246">
    <property type="protein sequence ID" value="KIL64810.1"/>
    <property type="molecule type" value="Genomic_DNA"/>
</dbReference>
<keyword evidence="2" id="KW-1185">Reference proteome</keyword>
<dbReference type="OrthoDB" id="3365698at2759"/>
<dbReference type="Proteomes" id="UP000054549">
    <property type="component" value="Unassembled WGS sequence"/>
</dbReference>
<evidence type="ECO:0000313" key="1">
    <source>
        <dbReference type="EMBL" id="KIL64810.1"/>
    </source>
</evidence>
<dbReference type="STRING" id="946122.A0A0C2SNK8"/>
<dbReference type="InParanoid" id="A0A0C2SNK8"/>
<organism evidence="1 2">
    <name type="scientific">Amanita muscaria (strain Koide BX008)</name>
    <dbReference type="NCBI Taxonomy" id="946122"/>
    <lineage>
        <taxon>Eukaryota</taxon>
        <taxon>Fungi</taxon>
        <taxon>Dikarya</taxon>
        <taxon>Basidiomycota</taxon>
        <taxon>Agaricomycotina</taxon>
        <taxon>Agaricomycetes</taxon>
        <taxon>Agaricomycetidae</taxon>
        <taxon>Agaricales</taxon>
        <taxon>Pluteineae</taxon>
        <taxon>Amanitaceae</taxon>
        <taxon>Amanita</taxon>
    </lineage>
</organism>
<accession>A0A0C2SNK8</accession>
<evidence type="ECO:0000313" key="2">
    <source>
        <dbReference type="Proteomes" id="UP000054549"/>
    </source>
</evidence>
<name>A0A0C2SNK8_AMAMK</name>